<dbReference type="InterPro" id="IPR050378">
    <property type="entry name" value="Metallo-dep_Hydrolases_sf"/>
</dbReference>
<dbReference type="InterPro" id="IPR032466">
    <property type="entry name" value="Metal_Hydrolase"/>
</dbReference>
<dbReference type="KEGG" id="laj:A0128_17335"/>
<keyword evidence="2" id="KW-1185">Reference proteome</keyword>
<dbReference type="PANTHER" id="PTHR11647">
    <property type="entry name" value="HYDRANTOINASE/DIHYDROPYRIMIDINASE FAMILY MEMBER"/>
    <property type="match status" value="1"/>
</dbReference>
<dbReference type="PANTHER" id="PTHR11647:SF1">
    <property type="entry name" value="COLLAPSIN RESPONSE MEDIATOR PROTEIN"/>
    <property type="match status" value="1"/>
</dbReference>
<dbReference type="Gene3D" id="3.20.20.140">
    <property type="entry name" value="Metal-dependent hydrolases"/>
    <property type="match status" value="1"/>
</dbReference>
<dbReference type="GO" id="GO:0005829">
    <property type="term" value="C:cytosol"/>
    <property type="evidence" value="ECO:0007669"/>
    <property type="project" value="TreeGrafter"/>
</dbReference>
<dbReference type="Gene3D" id="2.30.40.10">
    <property type="entry name" value="Urease, subunit C, domain 1"/>
    <property type="match status" value="1"/>
</dbReference>
<sequence length="581" mass="65572">MKTYDWIIKNGLFFDGTGAPPAIRHLGIVKGELIEISDSPLDDNTSEKVWDARGRWVTPGFIDFHTHYDAEIEAAPSLSESLRHGVTTVTLGSCSLSLALGSPEDLADMFSRVEAIPREQVLPLLQKKKTWNTLKEYTEHLNQLPLGPNVTSFVGHSSIRAYVMGLERSLSKGVKPSEEEMARMKSLLQEGIDAGYLGLSINTLRWDKMDGTRFRSKPLPSTFASWSEFRSFNRILRENGKIFQGVPNVSTKVNVLLFFWESIGVFRKKLKTTIISLMDPRSNRTLYRLVAGLARLINRFLGADFRFQALPEIFDLYADGVDVVVFEEFGAGTAAIHLADLVERKKLLLDKGYRKWFRKQWTNFFLPRVFHRDFNQATVVECPDSSLIGKTFYQISKQRKEHVVDTFLNLCAEYGNDIRWYTVIANDRPGPLKFIISHPDVLIGFSDAGAHLRGMAHYNFPLRMLRLVNDGIREGKPFLTLEKAIWRLTGEIADWFGIDAGRLQKGSRADIVILNPEGLDNSVEEIHEAPLEELGGIVRLVRRNDKAVDAVFINGNLCVQNGNVLDDVGKKKGLGKFLAAR</sequence>
<dbReference type="RefSeq" id="WP_069609375.1">
    <property type="nucleotide sequence ID" value="NZ_CP015217.1"/>
</dbReference>
<dbReference type="Proteomes" id="UP000094197">
    <property type="component" value="Chromosome 1"/>
</dbReference>
<keyword evidence="1" id="KW-0378">Hydrolase</keyword>
<dbReference type="OrthoDB" id="9775607at2"/>
<gene>
    <name evidence="1" type="ORF">A0128_17335</name>
</gene>
<dbReference type="AlphaFoldDB" id="A0A1D7V2U6"/>
<evidence type="ECO:0000313" key="1">
    <source>
        <dbReference type="EMBL" id="AOP36153.1"/>
    </source>
</evidence>
<dbReference type="InterPro" id="IPR011059">
    <property type="entry name" value="Metal-dep_hydrolase_composite"/>
</dbReference>
<name>A0A1D7V2U6_9LEPT</name>
<dbReference type="SUPFAM" id="SSF51338">
    <property type="entry name" value="Composite domain of metallo-dependent hydrolases"/>
    <property type="match status" value="1"/>
</dbReference>
<protein>
    <submittedName>
        <fullName evidence="1">N-acyl-D-glutamate amidohydrolase</fullName>
    </submittedName>
</protein>
<dbReference type="EMBL" id="CP015217">
    <property type="protein sequence ID" value="AOP36153.1"/>
    <property type="molecule type" value="Genomic_DNA"/>
</dbReference>
<organism evidence="1 2">
    <name type="scientific">Leptospira tipperaryensis</name>
    <dbReference type="NCBI Taxonomy" id="2564040"/>
    <lineage>
        <taxon>Bacteria</taxon>
        <taxon>Pseudomonadati</taxon>
        <taxon>Spirochaetota</taxon>
        <taxon>Spirochaetia</taxon>
        <taxon>Leptospirales</taxon>
        <taxon>Leptospiraceae</taxon>
        <taxon>Leptospira</taxon>
    </lineage>
</organism>
<proteinExistence type="predicted"/>
<dbReference type="GO" id="GO:0016812">
    <property type="term" value="F:hydrolase activity, acting on carbon-nitrogen (but not peptide) bonds, in cyclic amides"/>
    <property type="evidence" value="ECO:0007669"/>
    <property type="project" value="TreeGrafter"/>
</dbReference>
<accession>A0A1D7V2U6</accession>
<reference evidence="1 2" key="1">
    <citation type="submission" date="2016-04" db="EMBL/GenBank/DDBJ databases">
        <title>Complete genome seqeunce of Leptospira alstonii serovar Room22.</title>
        <authorList>
            <person name="Nally J.E."/>
            <person name="Bayles D.O."/>
            <person name="Hurley D."/>
            <person name="Fanning S."/>
            <person name="McMahon B.J."/>
            <person name="Arent Z."/>
        </authorList>
    </citation>
    <scope>NUCLEOTIDE SEQUENCE [LARGE SCALE GENOMIC DNA]</scope>
    <source>
        <strain evidence="1 2">GWTS #1</strain>
    </source>
</reference>
<dbReference type="SUPFAM" id="SSF51556">
    <property type="entry name" value="Metallo-dependent hydrolases"/>
    <property type="match status" value="1"/>
</dbReference>
<evidence type="ECO:0000313" key="2">
    <source>
        <dbReference type="Proteomes" id="UP000094197"/>
    </source>
</evidence>